<dbReference type="Proteomes" id="UP001187859">
    <property type="component" value="Unassembled WGS sequence"/>
</dbReference>
<gene>
    <name evidence="1" type="primary">dpdD</name>
    <name evidence="1" type="ORF">QM089_06990</name>
</gene>
<name>A0AAE4TN56_9GAMM</name>
<organism evidence="1 2">
    <name type="scientific">Shewanella xiamenensis</name>
    <dbReference type="NCBI Taxonomy" id="332186"/>
    <lineage>
        <taxon>Bacteria</taxon>
        <taxon>Pseudomonadati</taxon>
        <taxon>Pseudomonadota</taxon>
        <taxon>Gammaproteobacteria</taxon>
        <taxon>Alteromonadales</taxon>
        <taxon>Shewanellaceae</taxon>
        <taxon>Shewanella</taxon>
    </lineage>
</organism>
<accession>A0AAE4TN56</accession>
<dbReference type="RefSeq" id="WP_261731473.1">
    <property type="nucleotide sequence ID" value="NZ_JAIJZU010000003.1"/>
</dbReference>
<dbReference type="InterPro" id="IPR049807">
    <property type="entry name" value="DpdD-like"/>
</dbReference>
<dbReference type="EMBL" id="JASGOQ010000001">
    <property type="protein sequence ID" value="MDV5390009.1"/>
    <property type="molecule type" value="Genomic_DNA"/>
</dbReference>
<dbReference type="NCBIfam" id="NF041061">
    <property type="entry name" value="DpdD"/>
    <property type="match status" value="1"/>
</dbReference>
<evidence type="ECO:0000313" key="1">
    <source>
        <dbReference type="EMBL" id="MDV5390009.1"/>
    </source>
</evidence>
<sequence length="703" mass="80103">MKSIWVDSFFSSPNKLTLDILEHQKPELKQLMQPLLDRAFAGEALQVLPWTNGKQWWFYACCKDGKVLRELQRLLKARLGSVYSYSEVLLIPRPNNLTEEVLLQHFKDGVLRLEMFPISADQQVKMQNALKQVVYGIADTLTLLDRRPPILSTIKRPVGQILRNLLTTLVNQDDFGSLQYLDELRLSGGVSHQNLILIELQRLGYLGNWQLLLEHSKLETLMRGRLPNALVEWLLLALKNTAIDKYHDENDRAVLKAKLTQFEPLFRRVPILARDESHKPIWLTWGCGASLLGETGWPNILHDEQLISEVFAITGQELKPQSSPLAEQVSQPESLSDIVKLLNTGSENLTPKQLQLVLEKIPESLLRQLQQAIPIKGQLESLNEDLNAQVGGWSRWLDDLESNPSENLLQQLTKHFQQWPIESYDPNRLLGVIISNLSSQQNSLLRNMLPMWLLWTQKHQLYSQGELLVRFLELLALDDIVHTEDLTLCQQLFEHLLQGQLTKSEYVRGIEAYQLLFEKNRSIVAIERVTEFVEWLLDEVELAPESVTNLWQDLQSLAISKWRRLGCDVTDVLRLLAEDICGTADSFPSDVLDDEVEVDAIPDLSGKSLAIYSLTEGATRRAKVMLEARYAGLHVEVNHDHSATSKLLNLAKKADYFLFVAASAKHQAFYPVSEIRNDLIYTQGKGTTSIIRAFISKLKDGII</sequence>
<evidence type="ECO:0000313" key="2">
    <source>
        <dbReference type="Proteomes" id="UP001187859"/>
    </source>
</evidence>
<comment type="caution">
    <text evidence="1">The sequence shown here is derived from an EMBL/GenBank/DDBJ whole genome shotgun (WGS) entry which is preliminary data.</text>
</comment>
<protein>
    <submittedName>
        <fullName evidence="1">Protein DpdD</fullName>
    </submittedName>
</protein>
<reference evidence="1" key="1">
    <citation type="submission" date="2023-05" db="EMBL/GenBank/DDBJ databases">
        <title>Colonisation of extended spectrum b-lactamase- and carbapenemase-producing bacteria on hospital surfaces from low- and middle-income countries.</title>
        <authorList>
            <person name="Nieto-Rosado M."/>
            <person name="Sands K."/>
            <person name="Iregbu K."/>
            <person name="Zahra R."/>
            <person name="Mazarati J.B."/>
            <person name="Mehtar S."/>
            <person name="Barnards-Group B."/>
            <person name="Walsh T.R."/>
        </authorList>
    </citation>
    <scope>NUCLEOTIDE SEQUENCE</scope>
    <source>
        <strain evidence="1">PP-E493</strain>
    </source>
</reference>
<dbReference type="AlphaFoldDB" id="A0AAE4TN56"/>
<proteinExistence type="predicted"/>